<dbReference type="Proteomes" id="UP000314982">
    <property type="component" value="Unassembled WGS sequence"/>
</dbReference>
<dbReference type="Gene3D" id="3.30.200.20">
    <property type="entry name" value="Phosphorylase Kinase, domain 1"/>
    <property type="match status" value="1"/>
</dbReference>
<keyword evidence="4" id="KW-1185">Reference proteome</keyword>
<dbReference type="Gene3D" id="1.10.510.10">
    <property type="entry name" value="Transferase(Phosphotransferase) domain 1"/>
    <property type="match status" value="1"/>
</dbReference>
<sequence length="393" mass="42935">CAVSGSVRYHMGARRCCSAPARDGPCAPDVQLSSKSTMVPSSGSTEFFKRALDLPKTNSLGSDDDVVGGQLNMGDLVLWRLDEAKLATWRVLSVGAYGVVSLGTYQGLPVAIKQLAGEKSTATVQAFIDEIRLMTTLESQYIVRLLGCAWVRPRDIQLIVEFMDQGDLRQLLAASPAPSWSVKVQLARDMVQGLVYLHSMDIIHRDIKSRNVLLHNEAHTLRAKLTDFGISRIVDVDMTARVGTFRWTAPEVLEGSAYSLAADVYSLGMVLWELETHSGPAWRRRHSLASGAAPPTAPCSAPSTRRPCAATPHRRQRSARLCNRGRSSARCATPASFRTPRRLAASPKQPSRSKPTTRGHASAISQRQPPRWSSRTPRTPPSATQSTMRHACG</sequence>
<dbReference type="PROSITE" id="PS50011">
    <property type="entry name" value="PROTEIN_KINASE_DOM"/>
    <property type="match status" value="1"/>
</dbReference>
<dbReference type="InterPro" id="IPR000719">
    <property type="entry name" value="Prot_kinase_dom"/>
</dbReference>
<dbReference type="GO" id="GO:0004674">
    <property type="term" value="F:protein serine/threonine kinase activity"/>
    <property type="evidence" value="ECO:0007669"/>
    <property type="project" value="TreeGrafter"/>
</dbReference>
<dbReference type="SMART" id="SM00220">
    <property type="entry name" value="S_TKc"/>
    <property type="match status" value="1"/>
</dbReference>
<evidence type="ECO:0000313" key="3">
    <source>
        <dbReference type="Ensembl" id="ENSHHUP00000020730.1"/>
    </source>
</evidence>
<dbReference type="GO" id="GO:0005524">
    <property type="term" value="F:ATP binding"/>
    <property type="evidence" value="ECO:0007669"/>
    <property type="project" value="InterPro"/>
</dbReference>
<dbReference type="GeneTree" id="ENSGT00940000173587"/>
<accession>A0A4W5L7L4</accession>
<organism evidence="3 4">
    <name type="scientific">Hucho hucho</name>
    <name type="common">huchen</name>
    <dbReference type="NCBI Taxonomy" id="62062"/>
    <lineage>
        <taxon>Eukaryota</taxon>
        <taxon>Metazoa</taxon>
        <taxon>Chordata</taxon>
        <taxon>Craniata</taxon>
        <taxon>Vertebrata</taxon>
        <taxon>Euteleostomi</taxon>
        <taxon>Actinopterygii</taxon>
        <taxon>Neopterygii</taxon>
        <taxon>Teleostei</taxon>
        <taxon>Protacanthopterygii</taxon>
        <taxon>Salmoniformes</taxon>
        <taxon>Salmonidae</taxon>
        <taxon>Salmoninae</taxon>
        <taxon>Hucho</taxon>
    </lineage>
</organism>
<reference evidence="4" key="1">
    <citation type="submission" date="2018-06" db="EMBL/GenBank/DDBJ databases">
        <title>Genome assembly of Danube salmon.</title>
        <authorList>
            <person name="Macqueen D.J."/>
            <person name="Gundappa M.K."/>
        </authorList>
    </citation>
    <scope>NUCLEOTIDE SEQUENCE [LARGE SCALE GENOMIC DNA]</scope>
</reference>
<evidence type="ECO:0000313" key="4">
    <source>
        <dbReference type="Proteomes" id="UP000314982"/>
    </source>
</evidence>
<dbReference type="STRING" id="62062.ENSHHUP00000020730"/>
<dbReference type="InterPro" id="IPR008271">
    <property type="entry name" value="Ser/Thr_kinase_AS"/>
</dbReference>
<name>A0A4W5L7L4_9TELE</name>
<dbReference type="PANTHER" id="PTHR44329:SF214">
    <property type="entry name" value="PROTEIN KINASE DOMAIN-CONTAINING PROTEIN"/>
    <property type="match status" value="1"/>
</dbReference>
<dbReference type="Pfam" id="PF07714">
    <property type="entry name" value="PK_Tyr_Ser-Thr"/>
    <property type="match status" value="1"/>
</dbReference>
<reference evidence="3" key="2">
    <citation type="submission" date="2025-08" db="UniProtKB">
        <authorList>
            <consortium name="Ensembl"/>
        </authorList>
    </citation>
    <scope>IDENTIFICATION</scope>
</reference>
<protein>
    <recommendedName>
        <fullName evidence="2">Protein kinase domain-containing protein</fullName>
    </recommendedName>
</protein>
<proteinExistence type="predicted"/>
<dbReference type="PRINTS" id="PR00109">
    <property type="entry name" value="TYRKINASE"/>
</dbReference>
<feature type="compositionally biased region" description="Low complexity" evidence="1">
    <location>
        <begin position="289"/>
        <end position="303"/>
    </location>
</feature>
<evidence type="ECO:0000256" key="1">
    <source>
        <dbReference type="SAM" id="MobiDB-lite"/>
    </source>
</evidence>
<feature type="domain" description="Protein kinase" evidence="2">
    <location>
        <begin position="86"/>
        <end position="393"/>
    </location>
</feature>
<evidence type="ECO:0000259" key="2">
    <source>
        <dbReference type="PROSITE" id="PS50011"/>
    </source>
</evidence>
<dbReference type="InterPro" id="IPR011009">
    <property type="entry name" value="Kinase-like_dom_sf"/>
</dbReference>
<reference evidence="3" key="3">
    <citation type="submission" date="2025-09" db="UniProtKB">
        <authorList>
            <consortium name="Ensembl"/>
        </authorList>
    </citation>
    <scope>IDENTIFICATION</scope>
</reference>
<dbReference type="Ensembl" id="ENSHHUT00000021500.1">
    <property type="protein sequence ID" value="ENSHHUP00000020730.1"/>
    <property type="gene ID" value="ENSHHUG00000012969.1"/>
</dbReference>
<dbReference type="InterPro" id="IPR051681">
    <property type="entry name" value="Ser/Thr_Kinases-Pseudokinases"/>
</dbReference>
<dbReference type="InterPro" id="IPR001245">
    <property type="entry name" value="Ser-Thr/Tyr_kinase_cat_dom"/>
</dbReference>
<feature type="region of interest" description="Disordered" evidence="1">
    <location>
        <begin position="286"/>
        <end position="393"/>
    </location>
</feature>
<dbReference type="PROSITE" id="PS00108">
    <property type="entry name" value="PROTEIN_KINASE_ST"/>
    <property type="match status" value="1"/>
</dbReference>
<feature type="compositionally biased region" description="Low complexity" evidence="1">
    <location>
        <begin position="365"/>
        <end position="387"/>
    </location>
</feature>
<dbReference type="PANTHER" id="PTHR44329">
    <property type="entry name" value="SERINE/THREONINE-PROTEIN KINASE TNNI3K-RELATED"/>
    <property type="match status" value="1"/>
</dbReference>
<dbReference type="AlphaFoldDB" id="A0A4W5L7L4"/>
<dbReference type="SUPFAM" id="SSF56112">
    <property type="entry name" value="Protein kinase-like (PK-like)"/>
    <property type="match status" value="1"/>
</dbReference>